<evidence type="ECO:0000256" key="9">
    <source>
        <dbReference type="SAM" id="Phobius"/>
    </source>
</evidence>
<keyword evidence="2 7" id="KW-0349">Heme</keyword>
<dbReference type="RefSeq" id="XP_028519074.1">
    <property type="nucleotide sequence ID" value="XM_028663273.1"/>
</dbReference>
<name>A0A913YV44_EXADI</name>
<keyword evidence="5 7" id="KW-0408">Iron</keyword>
<keyword evidence="9" id="KW-0812">Transmembrane</keyword>
<dbReference type="PRINTS" id="PR00463">
    <property type="entry name" value="EP450I"/>
</dbReference>
<keyword evidence="6 8" id="KW-0503">Monooxygenase</keyword>
<dbReference type="PANTHER" id="PTHR24289">
    <property type="entry name" value="STEROID 17-ALPHA-HYDROXYLASE/17,20 LYASE"/>
    <property type="match status" value="1"/>
</dbReference>
<dbReference type="EnsemblMetazoa" id="XM_028663273.1">
    <property type="protein sequence ID" value="XP_028519074.1"/>
    <property type="gene ID" value="LOC110252694"/>
</dbReference>
<comment type="cofactor">
    <cofactor evidence="7">
        <name>heme</name>
        <dbReference type="ChEBI" id="CHEBI:30413"/>
    </cofactor>
</comment>
<dbReference type="InterPro" id="IPR002401">
    <property type="entry name" value="Cyt_P450_E_grp-I"/>
</dbReference>
<evidence type="ECO:0000256" key="5">
    <source>
        <dbReference type="ARBA" id="ARBA00023004"/>
    </source>
</evidence>
<dbReference type="PANTHER" id="PTHR24289:SF1">
    <property type="entry name" value="STEROID 17-ALPHA-HYDROXYLASE_17,20 LYASE"/>
    <property type="match status" value="1"/>
</dbReference>
<evidence type="ECO:0000256" key="2">
    <source>
        <dbReference type="ARBA" id="ARBA00022617"/>
    </source>
</evidence>
<evidence type="ECO:0000256" key="8">
    <source>
        <dbReference type="RuleBase" id="RU000461"/>
    </source>
</evidence>
<dbReference type="GO" id="GO:0020037">
    <property type="term" value="F:heme binding"/>
    <property type="evidence" value="ECO:0007669"/>
    <property type="project" value="InterPro"/>
</dbReference>
<dbReference type="PROSITE" id="PS00086">
    <property type="entry name" value="CYTOCHROME_P450"/>
    <property type="match status" value="1"/>
</dbReference>
<feature type="binding site" description="axial binding residue" evidence="7">
    <location>
        <position position="398"/>
    </location>
    <ligand>
        <name>heme</name>
        <dbReference type="ChEBI" id="CHEBI:30413"/>
    </ligand>
    <ligandPart>
        <name>Fe</name>
        <dbReference type="ChEBI" id="CHEBI:18248"/>
    </ligandPart>
</feature>
<evidence type="ECO:0000313" key="10">
    <source>
        <dbReference type="EnsemblMetazoa" id="XP_028519074.1"/>
    </source>
</evidence>
<evidence type="ECO:0000256" key="6">
    <source>
        <dbReference type="ARBA" id="ARBA00023033"/>
    </source>
</evidence>
<keyword evidence="9" id="KW-1133">Transmembrane helix</keyword>
<dbReference type="GO" id="GO:0042446">
    <property type="term" value="P:hormone biosynthetic process"/>
    <property type="evidence" value="ECO:0007669"/>
    <property type="project" value="TreeGrafter"/>
</dbReference>
<dbReference type="AlphaFoldDB" id="A0A913YV44"/>
<evidence type="ECO:0000256" key="1">
    <source>
        <dbReference type="ARBA" id="ARBA00010617"/>
    </source>
</evidence>
<keyword evidence="9" id="KW-0472">Membrane</keyword>
<dbReference type="GO" id="GO:0042448">
    <property type="term" value="P:progesterone metabolic process"/>
    <property type="evidence" value="ECO:0007669"/>
    <property type="project" value="TreeGrafter"/>
</dbReference>
<comment type="similarity">
    <text evidence="1 8">Belongs to the cytochrome P450 family.</text>
</comment>
<dbReference type="KEGG" id="epa:110252694"/>
<dbReference type="PRINTS" id="PR00385">
    <property type="entry name" value="P450"/>
</dbReference>
<proteinExistence type="inferred from homology"/>
<evidence type="ECO:0000256" key="7">
    <source>
        <dbReference type="PIRSR" id="PIRSR602401-1"/>
    </source>
</evidence>
<keyword evidence="11" id="KW-1185">Reference proteome</keyword>
<reference evidence="10" key="1">
    <citation type="submission" date="2022-11" db="UniProtKB">
        <authorList>
            <consortium name="EnsemblMetazoa"/>
        </authorList>
    </citation>
    <scope>IDENTIFICATION</scope>
</reference>
<dbReference type="GO" id="GO:0005506">
    <property type="term" value="F:iron ion binding"/>
    <property type="evidence" value="ECO:0007669"/>
    <property type="project" value="InterPro"/>
</dbReference>
<accession>A0A913YV44</accession>
<dbReference type="GeneID" id="110252694"/>
<keyword evidence="4 8" id="KW-0560">Oxidoreductase</keyword>
<dbReference type="Pfam" id="PF00067">
    <property type="entry name" value="p450"/>
    <property type="match status" value="2"/>
</dbReference>
<sequence>MLQGIAAALAILALTYIVISYLFKPKGMPPGPLPLPIVGNLLTLLSSGNDVLKRTHVILSKLAKKYGDVFILELPGLQRVVVVSSIVHAREALLAKKDDFNGRPKTFVFDYMTLGSKDIAIGDFNATLVLQRKIVHSAIRMYQPFLEEKIISEVNEMIQRISSGKPTNPEEDVVFVTTNVIFQIAVGQRFEQIDDEFMEKLNLTRRVVNSTSPFNILRDLTDALIKARHDADQEDSRNYRLIDEEHIVMTLMDVFVAGLETTATALLWFMLYMVKHPEVQSKIHEELDSVLGTDTLPLWKHRTQLPYLVATIDETLRKASITPLLLPHKATKDSTLAGFNIPKGTYLMFNAWDMHQDKQEWMDPDDFNPSRFINDNGKVDQNAGSKSFLPFGMGRRVCVGETLAKQELFVITSRLLHEFTLHKAPAPIPEITGDLTGTVLYPPAYEICFKSRQ</sequence>
<evidence type="ECO:0008006" key="12">
    <source>
        <dbReference type="Google" id="ProtNLM"/>
    </source>
</evidence>
<protein>
    <recommendedName>
        <fullName evidence="12">Cytochrome P450</fullName>
    </recommendedName>
</protein>
<dbReference type="InterPro" id="IPR017972">
    <property type="entry name" value="Cyt_P450_CS"/>
</dbReference>
<dbReference type="GO" id="GO:0004508">
    <property type="term" value="F:steroid 17-alpha-monooxygenase activity"/>
    <property type="evidence" value="ECO:0007669"/>
    <property type="project" value="TreeGrafter"/>
</dbReference>
<feature type="transmembrane region" description="Helical" evidence="9">
    <location>
        <begin position="6"/>
        <end position="23"/>
    </location>
</feature>
<evidence type="ECO:0000256" key="3">
    <source>
        <dbReference type="ARBA" id="ARBA00022723"/>
    </source>
</evidence>
<dbReference type="Proteomes" id="UP000887567">
    <property type="component" value="Unplaced"/>
</dbReference>
<dbReference type="InterPro" id="IPR036396">
    <property type="entry name" value="Cyt_P450_sf"/>
</dbReference>
<evidence type="ECO:0000313" key="11">
    <source>
        <dbReference type="Proteomes" id="UP000887567"/>
    </source>
</evidence>
<dbReference type="Gene3D" id="1.10.630.10">
    <property type="entry name" value="Cytochrome P450"/>
    <property type="match status" value="2"/>
</dbReference>
<organism evidence="10 11">
    <name type="scientific">Exaiptasia diaphana</name>
    <name type="common">Tropical sea anemone</name>
    <name type="synonym">Aiptasia pulchella</name>
    <dbReference type="NCBI Taxonomy" id="2652724"/>
    <lineage>
        <taxon>Eukaryota</taxon>
        <taxon>Metazoa</taxon>
        <taxon>Cnidaria</taxon>
        <taxon>Anthozoa</taxon>
        <taxon>Hexacorallia</taxon>
        <taxon>Actiniaria</taxon>
        <taxon>Aiptasiidae</taxon>
        <taxon>Exaiptasia</taxon>
    </lineage>
</organism>
<dbReference type="OrthoDB" id="1470350at2759"/>
<keyword evidence="3 7" id="KW-0479">Metal-binding</keyword>
<dbReference type="InterPro" id="IPR001128">
    <property type="entry name" value="Cyt_P450"/>
</dbReference>
<dbReference type="SUPFAM" id="SSF48264">
    <property type="entry name" value="Cytochrome P450"/>
    <property type="match status" value="1"/>
</dbReference>
<evidence type="ECO:0000256" key="4">
    <source>
        <dbReference type="ARBA" id="ARBA00023002"/>
    </source>
</evidence>